<keyword evidence="2 13" id="KW-0645">Protease</keyword>
<gene>
    <name evidence="13" type="ORF">BLA24_29155</name>
</gene>
<proteinExistence type="inferred from homology"/>
<dbReference type="OrthoDB" id="8781117at2"/>
<dbReference type="GO" id="GO:0005576">
    <property type="term" value="C:extracellular region"/>
    <property type="evidence" value="ECO:0007669"/>
    <property type="project" value="InterPro"/>
</dbReference>
<keyword evidence="7 9" id="KW-1015">Disulfide bond</keyword>
<dbReference type="CDD" id="cd21112">
    <property type="entry name" value="alphaLP-like"/>
    <property type="match status" value="1"/>
</dbReference>
<feature type="domain" description="Peptidase S1A alpha-lytic prodomain" evidence="12">
    <location>
        <begin position="93"/>
        <end position="147"/>
    </location>
</feature>
<evidence type="ECO:0000259" key="12">
    <source>
        <dbReference type="Pfam" id="PF02983"/>
    </source>
</evidence>
<evidence type="ECO:0000259" key="11">
    <source>
        <dbReference type="Pfam" id="PF00089"/>
    </source>
</evidence>
<feature type="active site" description="Charge relay system" evidence="8">
    <location>
        <position position="303"/>
    </location>
</feature>
<keyword evidence="3 10" id="KW-0732">Signal</keyword>
<feature type="disulfide bond" evidence="9">
    <location>
        <begin position="297"/>
        <end position="324"/>
    </location>
</feature>
<dbReference type="InterPro" id="IPR004236">
    <property type="entry name" value="Pept_S1_alpha_lytic"/>
</dbReference>
<dbReference type="Pfam" id="PF00089">
    <property type="entry name" value="Trypsin"/>
    <property type="match status" value="1"/>
</dbReference>
<evidence type="ECO:0000313" key="14">
    <source>
        <dbReference type="Proteomes" id="UP000222531"/>
    </source>
</evidence>
<dbReference type="EMBL" id="NHZO01000162">
    <property type="protein sequence ID" value="PHQ48444.1"/>
    <property type="molecule type" value="Genomic_DNA"/>
</dbReference>
<evidence type="ECO:0000256" key="5">
    <source>
        <dbReference type="ARBA" id="ARBA00022825"/>
    </source>
</evidence>
<dbReference type="Pfam" id="PF02983">
    <property type="entry name" value="Pro_Al_protease"/>
    <property type="match status" value="1"/>
</dbReference>
<keyword evidence="4" id="KW-0378">Hydrolase</keyword>
<dbReference type="SUPFAM" id="SSF50494">
    <property type="entry name" value="Trypsin-like serine proteases"/>
    <property type="match status" value="1"/>
</dbReference>
<keyword evidence="5" id="KW-0720">Serine protease</keyword>
<evidence type="ECO:0000313" key="13">
    <source>
        <dbReference type="EMBL" id="PHQ48444.1"/>
    </source>
</evidence>
<reference evidence="13 14" key="1">
    <citation type="journal article" date="2017" name="Biochemistry">
        <title>Identification of the Biosynthetic Pathway for the Antibiotic Bicyclomycin.</title>
        <authorList>
            <person name="Patteson J."/>
            <person name="Cai W."/>
            <person name="Johnson R.A."/>
            <person name="Santa Maria K."/>
            <person name="Li B."/>
        </authorList>
    </citation>
    <scope>NUCLEOTIDE SEQUENCE [LARGE SCALE GENOMIC DNA]</scope>
    <source>
        <strain evidence="13 14">ATCC 21532</strain>
    </source>
</reference>
<evidence type="ECO:0000256" key="10">
    <source>
        <dbReference type="SAM" id="SignalP"/>
    </source>
</evidence>
<evidence type="ECO:0000256" key="7">
    <source>
        <dbReference type="ARBA" id="ARBA00023157"/>
    </source>
</evidence>
<organism evidence="13 14">
    <name type="scientific">Streptomyces cinnamoneus</name>
    <name type="common">Streptoverticillium cinnamoneum</name>
    <dbReference type="NCBI Taxonomy" id="53446"/>
    <lineage>
        <taxon>Bacteria</taxon>
        <taxon>Bacillati</taxon>
        <taxon>Actinomycetota</taxon>
        <taxon>Actinomycetes</taxon>
        <taxon>Kitasatosporales</taxon>
        <taxon>Streptomycetaceae</taxon>
        <taxon>Streptomyces</taxon>
        <taxon>Streptomyces cinnamoneus group</taxon>
    </lineage>
</organism>
<evidence type="ECO:0000256" key="4">
    <source>
        <dbReference type="ARBA" id="ARBA00022801"/>
    </source>
</evidence>
<evidence type="ECO:0000256" key="1">
    <source>
        <dbReference type="ARBA" id="ARBA00007664"/>
    </source>
</evidence>
<evidence type="ECO:0000256" key="8">
    <source>
        <dbReference type="PIRSR" id="PIRSR001134-1"/>
    </source>
</evidence>
<feature type="disulfide bond" evidence="9">
    <location>
        <begin position="178"/>
        <end position="198"/>
    </location>
</feature>
<evidence type="ECO:0000256" key="9">
    <source>
        <dbReference type="PIRSR" id="PIRSR001134-2"/>
    </source>
</evidence>
<evidence type="ECO:0000256" key="2">
    <source>
        <dbReference type="ARBA" id="ARBA00022670"/>
    </source>
</evidence>
<dbReference type="AlphaFoldDB" id="A0A2G1XB27"/>
<dbReference type="PRINTS" id="PR00861">
    <property type="entry name" value="ALYTICPTASE"/>
</dbReference>
<dbReference type="PIRSF" id="PIRSF001134">
    <property type="entry name" value="Streptogrisin"/>
    <property type="match status" value="1"/>
</dbReference>
<dbReference type="GO" id="GO:0006508">
    <property type="term" value="P:proteolysis"/>
    <property type="evidence" value="ECO:0007669"/>
    <property type="project" value="UniProtKB-KW"/>
</dbReference>
<dbReference type="Gene3D" id="2.40.10.10">
    <property type="entry name" value="Trypsin-like serine proteases"/>
    <property type="match status" value="2"/>
</dbReference>
<name>A0A2G1XB27_STRCJ</name>
<feature type="active site" description="Charge relay system" evidence="8">
    <location>
        <position position="197"/>
    </location>
</feature>
<dbReference type="InterPro" id="IPR009003">
    <property type="entry name" value="Peptidase_S1_PA"/>
</dbReference>
<dbReference type="InterPro" id="IPR001316">
    <property type="entry name" value="Pept_S1A_streptogrisin"/>
</dbReference>
<dbReference type="GO" id="GO:0004252">
    <property type="term" value="F:serine-type endopeptidase activity"/>
    <property type="evidence" value="ECO:0007669"/>
    <property type="project" value="InterPro"/>
</dbReference>
<keyword evidence="6" id="KW-0865">Zymogen</keyword>
<sequence length="347" mass="35020">MPARAVRAATAVVALAAVALVPVRAGASSGRPAAVLSAPSAARLATSLAAELKGAAAGSYYDGRTGALVVNVLGPAAEDAVRAAGAEPRRVRFSQARLDAARRVLGSRAAIPGTAWVADPRANRVVVTADPTVTGARMARLTEVTESLGDVVVVRRTATRLTRLLAGGDAIWGRTARCSLGFNVTKGGEAYFLTAGHCGKAVPNWSDSRDGREVAVTVASVFPGRDHALARYTAGTDHPGAVTGGGAITRAGRAAVGQAVSRSGSTTGTHHGRVTGLDATVNYAEGRVDGLIKADVCAEAGDSGGPLYDGDTALGLTSGGSGDCTTGGETYYQPVEDALRTYGVRVG</sequence>
<keyword evidence="14" id="KW-1185">Reference proteome</keyword>
<feature type="active site" description="Charge relay system" evidence="8">
    <location>
        <position position="226"/>
    </location>
</feature>
<comment type="caution">
    <text evidence="13">The sequence shown here is derived from an EMBL/GenBank/DDBJ whole genome shotgun (WGS) entry which is preliminary data.</text>
</comment>
<dbReference type="InterPro" id="IPR043504">
    <property type="entry name" value="Peptidase_S1_PA_chymotrypsin"/>
</dbReference>
<comment type="similarity">
    <text evidence="1">Belongs to the peptidase S1 family.</text>
</comment>
<feature type="domain" description="Peptidase S1" evidence="11">
    <location>
        <begin position="189"/>
        <end position="337"/>
    </location>
</feature>
<accession>A0A2G1XB27</accession>
<feature type="chain" id="PRO_5044380812" evidence="10">
    <location>
        <begin position="28"/>
        <end position="347"/>
    </location>
</feature>
<feature type="signal peptide" evidence="10">
    <location>
        <begin position="1"/>
        <end position="27"/>
    </location>
</feature>
<dbReference type="InterPro" id="IPR001254">
    <property type="entry name" value="Trypsin_dom"/>
</dbReference>
<dbReference type="Proteomes" id="UP000222531">
    <property type="component" value="Unassembled WGS sequence"/>
</dbReference>
<protein>
    <submittedName>
        <fullName evidence="13">Serine protease</fullName>
    </submittedName>
</protein>
<evidence type="ECO:0000256" key="3">
    <source>
        <dbReference type="ARBA" id="ARBA00022729"/>
    </source>
</evidence>
<evidence type="ECO:0000256" key="6">
    <source>
        <dbReference type="ARBA" id="ARBA00023145"/>
    </source>
</evidence>